<proteinExistence type="predicted"/>
<organism evidence="1">
    <name type="scientific">Actinomyces succiniciruminis</name>
    <dbReference type="NCBI Taxonomy" id="1522002"/>
    <lineage>
        <taxon>Bacteria</taxon>
        <taxon>Bacillati</taxon>
        <taxon>Actinomycetota</taxon>
        <taxon>Actinomycetes</taxon>
        <taxon>Actinomycetales</taxon>
        <taxon>Actinomycetaceae</taxon>
        <taxon>Actinomyces</taxon>
    </lineage>
</organism>
<name>A0A1L7RLW7_9ACTO</name>
<gene>
    <name evidence="1" type="ORF">AAM4_2337</name>
</gene>
<evidence type="ECO:0008006" key="2">
    <source>
        <dbReference type="Google" id="ProtNLM"/>
    </source>
</evidence>
<dbReference type="AlphaFoldDB" id="A0A1L7RLW7"/>
<reference evidence="1" key="1">
    <citation type="submission" date="2014-07" db="EMBL/GenBank/DDBJ databases">
        <authorList>
            <person name="Zhang J.E."/>
            <person name="Yang H."/>
            <person name="Guo J."/>
            <person name="Deng Z."/>
            <person name="Luo H."/>
            <person name="Luo M."/>
            <person name="Zhao B."/>
        </authorList>
    </citation>
    <scope>NUCLEOTIDE SEQUENCE</scope>
    <source>
        <strain evidence="1">AM4</strain>
    </source>
</reference>
<dbReference type="EMBL" id="LK995533">
    <property type="protein sequence ID" value="CED92169.1"/>
    <property type="molecule type" value="Genomic_DNA"/>
</dbReference>
<accession>A0A1L7RLW7</accession>
<sequence length="65" mass="7161">MVRCLIWDCPRESRIVVVASANVSRSAEEANVELGLRLDEPLLACAIEDQTRTLEPHVNEQVASG</sequence>
<protein>
    <recommendedName>
        <fullName evidence="2">Phospholipase D-like domain-containing protein</fullName>
    </recommendedName>
</protein>
<evidence type="ECO:0000313" key="1">
    <source>
        <dbReference type="EMBL" id="CED92169.1"/>
    </source>
</evidence>